<gene>
    <name evidence="1" type="ORF">QFZ56_007888</name>
</gene>
<evidence type="ECO:0000313" key="1">
    <source>
        <dbReference type="EMBL" id="MDQ0688925.1"/>
    </source>
</evidence>
<proteinExistence type="predicted"/>
<accession>A0ABU0QE43</accession>
<keyword evidence="2" id="KW-1185">Reference proteome</keyword>
<protein>
    <submittedName>
        <fullName evidence="1">Uncharacterized protein</fullName>
    </submittedName>
</protein>
<reference evidence="1 2" key="1">
    <citation type="submission" date="2023-07" db="EMBL/GenBank/DDBJ databases">
        <title>Comparative genomics of wheat-associated soil bacteria to identify genetic determinants of phenazine resistance.</title>
        <authorList>
            <person name="Mouncey N."/>
        </authorList>
    </citation>
    <scope>NUCLEOTIDE SEQUENCE [LARGE SCALE GENOMIC DNA]</scope>
    <source>
        <strain evidence="1 2">W4I19-2</strain>
    </source>
</reference>
<organism evidence="1 2">
    <name type="scientific">Streptomyces achromogenes</name>
    <dbReference type="NCBI Taxonomy" id="67255"/>
    <lineage>
        <taxon>Bacteria</taxon>
        <taxon>Bacillati</taxon>
        <taxon>Actinomycetota</taxon>
        <taxon>Actinomycetes</taxon>
        <taxon>Kitasatosporales</taxon>
        <taxon>Streptomycetaceae</taxon>
        <taxon>Streptomyces</taxon>
    </lineage>
</organism>
<dbReference type="Proteomes" id="UP001243364">
    <property type="component" value="Unassembled WGS sequence"/>
</dbReference>
<dbReference type="EMBL" id="JAUSYA010000001">
    <property type="protein sequence ID" value="MDQ0688925.1"/>
    <property type="molecule type" value="Genomic_DNA"/>
</dbReference>
<evidence type="ECO:0000313" key="2">
    <source>
        <dbReference type="Proteomes" id="UP001243364"/>
    </source>
</evidence>
<name>A0ABU0QE43_STRAH</name>
<sequence>MRDEGTYESLLGSVAVDGLPDSFQHRASAGATDMLTFLRTAPSGAARGVYLRPDPLNPWVDAGVRRSRLCEGQRL</sequence>
<comment type="caution">
    <text evidence="1">The sequence shown here is derived from an EMBL/GenBank/DDBJ whole genome shotgun (WGS) entry which is preliminary data.</text>
</comment>